<dbReference type="Gene3D" id="1.20.120.220">
    <property type="entry name" value="ATP synthase, F0 complex, subunit A"/>
    <property type="match status" value="1"/>
</dbReference>
<keyword evidence="8 11" id="KW-0406">Ion transport</keyword>
<comment type="subcellular location">
    <subcellularLocation>
        <location evidence="11 12">Cell membrane</location>
        <topology evidence="11 12">Multi-pass membrane protein</topology>
    </subcellularLocation>
    <subcellularLocation>
        <location evidence="1">Membrane</location>
        <topology evidence="1">Multi-pass membrane protein</topology>
    </subcellularLocation>
</comment>
<feature type="transmembrane region" description="Helical" evidence="11">
    <location>
        <begin position="303"/>
        <end position="324"/>
    </location>
</feature>
<keyword evidence="10 11" id="KW-0066">ATP synthesis</keyword>
<evidence type="ECO:0000313" key="14">
    <source>
        <dbReference type="EMBL" id="MBK0404284.1"/>
    </source>
</evidence>
<feature type="transmembrane region" description="Helical" evidence="11">
    <location>
        <begin position="243"/>
        <end position="262"/>
    </location>
</feature>
<evidence type="ECO:0000256" key="10">
    <source>
        <dbReference type="ARBA" id="ARBA00023310"/>
    </source>
</evidence>
<keyword evidence="3 11" id="KW-0813">Transport</keyword>
<dbReference type="HAMAP" id="MF_01393">
    <property type="entry name" value="ATP_synth_a_bact"/>
    <property type="match status" value="1"/>
</dbReference>
<evidence type="ECO:0000256" key="5">
    <source>
        <dbReference type="ARBA" id="ARBA00022692"/>
    </source>
</evidence>
<reference evidence="14 15" key="1">
    <citation type="submission" date="2020-12" db="EMBL/GenBank/DDBJ databases">
        <title>Bacterial novel species Adhaeribacter sp. BT258 isolated from soil.</title>
        <authorList>
            <person name="Jung H.-Y."/>
        </authorList>
    </citation>
    <scope>NUCLEOTIDE SEQUENCE [LARGE SCALE GENOMIC DNA]</scope>
    <source>
        <strain evidence="14 15">BT258</strain>
    </source>
</reference>
<accession>A0ABS1C4H2</accession>
<evidence type="ECO:0000256" key="2">
    <source>
        <dbReference type="ARBA" id="ARBA00006810"/>
    </source>
</evidence>
<feature type="transmembrane region" description="Helical" evidence="11">
    <location>
        <begin position="209"/>
        <end position="231"/>
    </location>
</feature>
<dbReference type="InterPro" id="IPR035908">
    <property type="entry name" value="F0_ATP_A_sf"/>
</dbReference>
<dbReference type="InterPro" id="IPR000568">
    <property type="entry name" value="ATP_synth_F0_asu"/>
</dbReference>
<keyword evidence="5 11" id="KW-0812">Transmembrane</keyword>
<evidence type="ECO:0000256" key="6">
    <source>
        <dbReference type="ARBA" id="ARBA00022781"/>
    </source>
</evidence>
<keyword evidence="6 11" id="KW-0375">Hydrogen ion transport</keyword>
<gene>
    <name evidence="11 14" type="primary">atpB</name>
    <name evidence="14" type="ORF">I5M27_14905</name>
</gene>
<dbReference type="InterPro" id="IPR045083">
    <property type="entry name" value="ATP_synth_F0_asu_bact/mt"/>
</dbReference>
<feature type="chain" id="PRO_5046227193" description="ATP synthase subunit a" evidence="13">
    <location>
        <begin position="21"/>
        <end position="361"/>
    </location>
</feature>
<dbReference type="SUPFAM" id="SSF81336">
    <property type="entry name" value="F1F0 ATP synthase subunit A"/>
    <property type="match status" value="1"/>
</dbReference>
<proteinExistence type="inferred from homology"/>
<dbReference type="PRINTS" id="PR00123">
    <property type="entry name" value="ATPASEA"/>
</dbReference>
<dbReference type="EMBL" id="JAEHFX010000008">
    <property type="protein sequence ID" value="MBK0404284.1"/>
    <property type="molecule type" value="Genomic_DNA"/>
</dbReference>
<dbReference type="PANTHER" id="PTHR11410:SF0">
    <property type="entry name" value="ATP SYNTHASE SUBUNIT A"/>
    <property type="match status" value="1"/>
</dbReference>
<feature type="transmembrane region" description="Helical" evidence="11">
    <location>
        <begin position="183"/>
        <end position="203"/>
    </location>
</feature>
<evidence type="ECO:0000256" key="3">
    <source>
        <dbReference type="ARBA" id="ARBA00022448"/>
    </source>
</evidence>
<evidence type="ECO:0000256" key="9">
    <source>
        <dbReference type="ARBA" id="ARBA00023136"/>
    </source>
</evidence>
<keyword evidence="15" id="KW-1185">Reference proteome</keyword>
<evidence type="ECO:0000256" key="12">
    <source>
        <dbReference type="RuleBase" id="RU000483"/>
    </source>
</evidence>
<feature type="signal peptide" evidence="13">
    <location>
        <begin position="1"/>
        <end position="20"/>
    </location>
</feature>
<evidence type="ECO:0000256" key="7">
    <source>
        <dbReference type="ARBA" id="ARBA00022989"/>
    </source>
</evidence>
<name>A0ABS1C4H2_9BACT</name>
<keyword evidence="13" id="KW-0732">Signal</keyword>
<feature type="transmembrane region" description="Helical" evidence="11">
    <location>
        <begin position="124"/>
        <end position="142"/>
    </location>
</feature>
<dbReference type="Pfam" id="PF00119">
    <property type="entry name" value="ATP-synt_A"/>
    <property type="match status" value="1"/>
</dbReference>
<evidence type="ECO:0000256" key="11">
    <source>
        <dbReference type="HAMAP-Rule" id="MF_01393"/>
    </source>
</evidence>
<dbReference type="Proteomes" id="UP000644147">
    <property type="component" value="Unassembled WGS sequence"/>
</dbReference>
<dbReference type="PANTHER" id="PTHR11410">
    <property type="entry name" value="ATP SYNTHASE SUBUNIT A"/>
    <property type="match status" value="1"/>
</dbReference>
<evidence type="ECO:0000256" key="4">
    <source>
        <dbReference type="ARBA" id="ARBA00022547"/>
    </source>
</evidence>
<keyword evidence="9 11" id="KW-0472">Membrane</keyword>
<comment type="similarity">
    <text evidence="2 11 12">Belongs to the ATPase A chain family.</text>
</comment>
<dbReference type="CDD" id="cd00310">
    <property type="entry name" value="ATP-synt_Fo_a_6"/>
    <property type="match status" value="1"/>
</dbReference>
<keyword evidence="7 11" id="KW-1133">Transmembrane helix</keyword>
<evidence type="ECO:0000256" key="13">
    <source>
        <dbReference type="SAM" id="SignalP"/>
    </source>
</evidence>
<dbReference type="RefSeq" id="WP_200507125.1">
    <property type="nucleotide sequence ID" value="NZ_JAEHFX010000008.1"/>
</dbReference>
<sequence length="361" mass="39978">MKKLFALLLVVFSFTTFASAAEEKGGTFKPGDMITHHIGDDYTWHFADGLVLNLPVILYGENGLDVFSAGNFYNENHEVVPYKGYVMDHGHIYYADAQGNPRTEMVEGKEKHVGPLDLSITKNVASLFLSAILLIGVFFTIAGRYKKTEGRAPYGIQSFFEPIILFVRDEIARPNIGPKYERYVPYLLTIFFFIWFNNLLGLMPGGANLTGNIAVTLILALFTLIITLASSNKNYWAHIFKTPGVPIPLLLIMVPIELVGILTKPFSLMVRLFANITAGHIIILSLFSLIFIFESIAVGPISVAFAIFMNFLELFVALLQAYVFTLLSSMYFGGAVEEHDHVDDMGHGDGSHGLNTPVAAH</sequence>
<organism evidence="14 15">
    <name type="scientific">Adhaeribacter terrigena</name>
    <dbReference type="NCBI Taxonomy" id="2793070"/>
    <lineage>
        <taxon>Bacteria</taxon>
        <taxon>Pseudomonadati</taxon>
        <taxon>Bacteroidota</taxon>
        <taxon>Cytophagia</taxon>
        <taxon>Cytophagales</taxon>
        <taxon>Hymenobacteraceae</taxon>
        <taxon>Adhaeribacter</taxon>
    </lineage>
</organism>
<keyword evidence="4 11" id="KW-0138">CF(0)</keyword>
<evidence type="ECO:0000313" key="15">
    <source>
        <dbReference type="Proteomes" id="UP000644147"/>
    </source>
</evidence>
<feature type="transmembrane region" description="Helical" evidence="11">
    <location>
        <begin position="268"/>
        <end position="291"/>
    </location>
</feature>
<protein>
    <recommendedName>
        <fullName evidence="11 12">ATP synthase subunit a</fullName>
    </recommendedName>
    <alternativeName>
        <fullName evidence="11">ATP synthase F0 sector subunit a</fullName>
    </alternativeName>
    <alternativeName>
        <fullName evidence="11">F-ATPase subunit 6</fullName>
    </alternativeName>
</protein>
<evidence type="ECO:0000256" key="1">
    <source>
        <dbReference type="ARBA" id="ARBA00004141"/>
    </source>
</evidence>
<comment type="function">
    <text evidence="11 12">Key component of the proton channel; it plays a direct role in the translocation of protons across the membrane.</text>
</comment>
<comment type="caution">
    <text evidence="14">The sequence shown here is derived from an EMBL/GenBank/DDBJ whole genome shotgun (WGS) entry which is preliminary data.</text>
</comment>
<evidence type="ECO:0000256" key="8">
    <source>
        <dbReference type="ARBA" id="ARBA00023065"/>
    </source>
</evidence>
<keyword evidence="11" id="KW-1003">Cell membrane</keyword>
<dbReference type="NCBIfam" id="TIGR01131">
    <property type="entry name" value="ATP_synt_6_or_A"/>
    <property type="match status" value="1"/>
</dbReference>